<dbReference type="AlphaFoldDB" id="A0A0R3R766"/>
<evidence type="ECO:0000313" key="2">
    <source>
        <dbReference type="Proteomes" id="UP000280834"/>
    </source>
</evidence>
<name>A0A0R3R766_9BILA</name>
<organism evidence="3">
    <name type="scientific">Brugia timori</name>
    <dbReference type="NCBI Taxonomy" id="42155"/>
    <lineage>
        <taxon>Eukaryota</taxon>
        <taxon>Metazoa</taxon>
        <taxon>Ecdysozoa</taxon>
        <taxon>Nematoda</taxon>
        <taxon>Chromadorea</taxon>
        <taxon>Rhabditida</taxon>
        <taxon>Spirurina</taxon>
        <taxon>Spiruromorpha</taxon>
        <taxon>Filarioidea</taxon>
        <taxon>Onchocercidae</taxon>
        <taxon>Brugia</taxon>
    </lineage>
</organism>
<dbReference type="Proteomes" id="UP000280834">
    <property type="component" value="Unassembled WGS sequence"/>
</dbReference>
<dbReference type="InterPro" id="IPR027487">
    <property type="entry name" value="Ribosomal_mL48"/>
</dbReference>
<sequence length="198" mass="23437">MKLLKSQWIIGTAMIQHIREASLRSKVKKINPWELYEPMIKNTKVYPEYPTLTLQLDSMDFVPLEKFHSYAHRKARQFKFKVIDRYGFILVPAKEHYAIPPTKTALKLEKPDKRKPEKEIVLSTYHRFLRLSEVPCVRLSLYLYLMQAHAPVGITITIRKQEQMDEDIRYIPDEILEAKKAELLSLDDPKTRKLLGWE</sequence>
<evidence type="ECO:0000313" key="1">
    <source>
        <dbReference type="EMBL" id="VDO47034.1"/>
    </source>
</evidence>
<dbReference type="PANTHER" id="PTHR13473:SF0">
    <property type="entry name" value="LARGE RIBOSOMAL SUBUNIT PROTEIN ML48"/>
    <property type="match status" value="1"/>
</dbReference>
<reference evidence="3" key="1">
    <citation type="submission" date="2017-02" db="UniProtKB">
        <authorList>
            <consortium name="WormBaseParasite"/>
        </authorList>
    </citation>
    <scope>IDENTIFICATION</scope>
</reference>
<reference evidence="1 2" key="2">
    <citation type="submission" date="2018-11" db="EMBL/GenBank/DDBJ databases">
        <authorList>
            <consortium name="Pathogen Informatics"/>
        </authorList>
    </citation>
    <scope>NUCLEOTIDE SEQUENCE [LARGE SCALE GENOMIC DNA]</scope>
</reference>
<evidence type="ECO:0000313" key="3">
    <source>
        <dbReference type="WBParaSite" id="BTMF_0001586401-mRNA-1"/>
    </source>
</evidence>
<accession>A0A0R3R766</accession>
<dbReference type="STRING" id="42155.A0A0R3R766"/>
<gene>
    <name evidence="1" type="ORF">BTMF_LOCUS13852</name>
</gene>
<protein>
    <submittedName>
        <fullName evidence="3">Ribosomal_S10 domain-containing protein</fullName>
    </submittedName>
</protein>
<dbReference type="PANTHER" id="PTHR13473">
    <property type="entry name" value="MITOCHONDRIAL RIBOSOMAL PROTEIN L48"/>
    <property type="match status" value="1"/>
</dbReference>
<dbReference type="GO" id="GO:0005761">
    <property type="term" value="C:mitochondrial ribosome"/>
    <property type="evidence" value="ECO:0007669"/>
    <property type="project" value="InterPro"/>
</dbReference>
<dbReference type="WBParaSite" id="BTMF_0001586401-mRNA-1">
    <property type="protein sequence ID" value="BTMF_0001586401-mRNA-1"/>
    <property type="gene ID" value="BTMF_0001586401"/>
</dbReference>
<keyword evidence="2" id="KW-1185">Reference proteome</keyword>
<proteinExistence type="predicted"/>
<dbReference type="EMBL" id="UZAG01020539">
    <property type="protein sequence ID" value="VDO47034.1"/>
    <property type="molecule type" value="Genomic_DNA"/>
</dbReference>